<comment type="caution">
    <text evidence="2">The sequence shown here is derived from an EMBL/GenBank/DDBJ whole genome shotgun (WGS) entry which is preliminary data.</text>
</comment>
<dbReference type="AlphaFoldDB" id="A0A5D0R1E4"/>
<accession>A0A5D0R1E4</accession>
<sequence>MEIKNILLVLVLVVSISCSDKKMDPAFMGKIEREQISVVTKIPGTVEALLVSKGDFVKKGDTLAILDIPEVDAKKQQAEGVLKSAEAQYQMAIKGATDGQLKQLQNKVNGLKEQFEFAKKSKDRLNKMLQDSLIPQQQFDEVYAKYQGAKNQYDAAKTELEDAKNGARIEQQSMALGQQLQASGAILEVGAAEREKYVIAPQDMSIETINLKNGELALPGYPIISGYINQSVYFRFTIAESKLGEIKRGENVKIEVLYKDSEIINGEVTLVKALSSYANIATAYPDFDMQQTLFEVEVKPTDPEKVKDLITKASVSLKFNK</sequence>
<proteinExistence type="predicted"/>
<name>A0A5D0R1E4_9FLAO</name>
<evidence type="ECO:0000313" key="3">
    <source>
        <dbReference type="Proteomes" id="UP000324358"/>
    </source>
</evidence>
<evidence type="ECO:0000313" key="2">
    <source>
        <dbReference type="EMBL" id="TYB74716.1"/>
    </source>
</evidence>
<dbReference type="GO" id="GO:0005886">
    <property type="term" value="C:plasma membrane"/>
    <property type="evidence" value="ECO:0007669"/>
    <property type="project" value="TreeGrafter"/>
</dbReference>
<protein>
    <submittedName>
        <fullName evidence="2">Biotin/lipoyl-binding protein</fullName>
    </submittedName>
</protein>
<dbReference type="OrthoDB" id="9798190at2"/>
<dbReference type="PANTHER" id="PTHR30438:SF2">
    <property type="entry name" value="MEMBRANE PROTEIN"/>
    <property type="match status" value="1"/>
</dbReference>
<reference evidence="2 3" key="1">
    <citation type="submission" date="2019-08" db="EMBL/GenBank/DDBJ databases">
        <title>Genomes of Antarctic Bizionia species.</title>
        <authorList>
            <person name="Bowman J.P."/>
        </authorList>
    </citation>
    <scope>NUCLEOTIDE SEQUENCE [LARGE SCALE GENOMIC DNA]</scope>
    <source>
        <strain evidence="2 3">APA-1</strain>
    </source>
</reference>
<keyword evidence="1" id="KW-0175">Coiled coil</keyword>
<dbReference type="EMBL" id="VSKL01000001">
    <property type="protein sequence ID" value="TYB74716.1"/>
    <property type="molecule type" value="Genomic_DNA"/>
</dbReference>
<keyword evidence="3" id="KW-1185">Reference proteome</keyword>
<gene>
    <name evidence="2" type="ORF">ES675_00835</name>
</gene>
<dbReference type="Gene3D" id="2.40.50.100">
    <property type="match status" value="1"/>
</dbReference>
<dbReference type="RefSeq" id="WP_066250552.1">
    <property type="nucleotide sequence ID" value="NZ_VSKL01000001.1"/>
</dbReference>
<dbReference type="PANTHER" id="PTHR30438">
    <property type="entry name" value="36 KDA ANTIGEN-RELATED"/>
    <property type="match status" value="1"/>
</dbReference>
<dbReference type="Gene3D" id="1.10.287.470">
    <property type="entry name" value="Helix hairpin bin"/>
    <property type="match status" value="1"/>
</dbReference>
<dbReference type="PROSITE" id="PS51257">
    <property type="entry name" value="PROKAR_LIPOPROTEIN"/>
    <property type="match status" value="1"/>
</dbReference>
<evidence type="ECO:0000256" key="1">
    <source>
        <dbReference type="SAM" id="Coils"/>
    </source>
</evidence>
<organism evidence="2 3">
    <name type="scientific">Bizionia algoritergicola</name>
    <dbReference type="NCBI Taxonomy" id="291187"/>
    <lineage>
        <taxon>Bacteria</taxon>
        <taxon>Pseudomonadati</taxon>
        <taxon>Bacteroidota</taxon>
        <taxon>Flavobacteriia</taxon>
        <taxon>Flavobacteriales</taxon>
        <taxon>Flavobacteriaceae</taxon>
        <taxon>Bizionia</taxon>
    </lineage>
</organism>
<dbReference type="Proteomes" id="UP000324358">
    <property type="component" value="Unassembled WGS sequence"/>
</dbReference>
<dbReference type="SUPFAM" id="SSF111369">
    <property type="entry name" value="HlyD-like secretion proteins"/>
    <property type="match status" value="1"/>
</dbReference>
<feature type="coiled-coil region" evidence="1">
    <location>
        <begin position="94"/>
        <end position="166"/>
    </location>
</feature>